<sequence>MIAREWDVPDEVNEGDTVTIHLRDDPPHLWHDGDPVIAQDVVTQNRLQYYQGTPIWDFIDEVEAVDEYTVEYTVARDTNRDVFMANVLPQQITVKHDIYEEYLTAFEEADGEDEEDAALADLLNWRIELDDLVANGPFVPQEATAQRMFADRFEDYNAPANLDHIESVYDADWQIPNFPHFEWLFADEEEELPNFQARNWDGSRANPNIGENDIPTDFYEYRPDLQDLGESLGFNFDDEYLGQREVRQAIAHVVDRKEVTEVMNAQGQTQDYIDQQVPTTVTGMADNHAEEWLGNNLDDYETYNNGENTDEHLERATELLESVGFTQDGDTWMTPDGEVWRPEFRCPPAWEKSTDPTVSVLRRFGIEAELTVDEAGAHWGNVIPERNFDGIGHIWIPLGGTGYHPWAYYEEQLRLATRDDPGYPIVLSEEIEVPETIGDPDSDSMTVNIPERVTELAQPLDDDQVREITAELAWVYNQVVPQIPLRRHSEAPCVNVEEFVWPERHSTLDEFINWSSEVMAHGGLRAKYEGE</sequence>
<feature type="domain" description="Solute-binding protein family 5" evidence="2">
    <location>
        <begin position="10"/>
        <end position="397"/>
    </location>
</feature>
<dbReference type="Gene3D" id="3.40.190.10">
    <property type="entry name" value="Periplasmic binding protein-like II"/>
    <property type="match status" value="1"/>
</dbReference>
<dbReference type="InterPro" id="IPR039424">
    <property type="entry name" value="SBP_5"/>
</dbReference>
<dbReference type="Gene3D" id="3.10.105.10">
    <property type="entry name" value="Dipeptide-binding Protein, Domain 3"/>
    <property type="match status" value="1"/>
</dbReference>
<name>A0AAP2Z3T8_9EURY</name>
<dbReference type="RefSeq" id="WP_338006167.1">
    <property type="nucleotide sequence ID" value="NZ_JAOPKA010000027.1"/>
</dbReference>
<organism evidence="3 6">
    <name type="scientific">Natronoglomus mannanivorans</name>
    <dbReference type="NCBI Taxonomy" id="2979990"/>
    <lineage>
        <taxon>Archaea</taxon>
        <taxon>Methanobacteriati</taxon>
        <taxon>Methanobacteriota</taxon>
        <taxon>Stenosarchaea group</taxon>
        <taxon>Halobacteria</taxon>
        <taxon>Halobacteriales</taxon>
        <taxon>Natrialbaceae</taxon>
        <taxon>Natronoglomus</taxon>
    </lineage>
</organism>
<dbReference type="SUPFAM" id="SSF53850">
    <property type="entry name" value="Periplasmic binding protein-like II"/>
    <property type="match status" value="1"/>
</dbReference>
<dbReference type="Proteomes" id="UP001320972">
    <property type="component" value="Unassembled WGS sequence"/>
</dbReference>
<dbReference type="EMBL" id="JAOPKA010000027">
    <property type="protein sequence ID" value="MCU4744360.1"/>
    <property type="molecule type" value="Genomic_DNA"/>
</dbReference>
<comment type="caution">
    <text evidence="3">The sequence shown here is derived from an EMBL/GenBank/DDBJ whole genome shotgun (WGS) entry which is preliminary data.</text>
</comment>
<keyword evidence="1" id="KW-0732">Signal</keyword>
<evidence type="ECO:0000313" key="6">
    <source>
        <dbReference type="Proteomes" id="UP001321018"/>
    </source>
</evidence>
<dbReference type="GO" id="GO:0015833">
    <property type="term" value="P:peptide transport"/>
    <property type="evidence" value="ECO:0007669"/>
    <property type="project" value="TreeGrafter"/>
</dbReference>
<dbReference type="PANTHER" id="PTHR30290">
    <property type="entry name" value="PERIPLASMIC BINDING COMPONENT OF ABC TRANSPORTER"/>
    <property type="match status" value="1"/>
</dbReference>
<evidence type="ECO:0000313" key="5">
    <source>
        <dbReference type="Proteomes" id="UP001320972"/>
    </source>
</evidence>
<dbReference type="InterPro" id="IPR000914">
    <property type="entry name" value="SBP_5_dom"/>
</dbReference>
<evidence type="ECO:0000256" key="1">
    <source>
        <dbReference type="ARBA" id="ARBA00022729"/>
    </source>
</evidence>
<proteinExistence type="predicted"/>
<dbReference type="Pfam" id="PF00496">
    <property type="entry name" value="SBP_bac_5"/>
    <property type="match status" value="1"/>
</dbReference>
<protein>
    <submittedName>
        <fullName evidence="3">ABC transporter substrate-binding protein</fullName>
    </submittedName>
</protein>
<dbReference type="GO" id="GO:1904680">
    <property type="term" value="F:peptide transmembrane transporter activity"/>
    <property type="evidence" value="ECO:0007669"/>
    <property type="project" value="TreeGrafter"/>
</dbReference>
<gene>
    <name evidence="4" type="ORF">OB955_25165</name>
    <name evidence="3" type="ORF">OB960_23575</name>
</gene>
<keyword evidence="5" id="KW-1185">Reference proteome</keyword>
<dbReference type="EMBL" id="JAOPKB010000031">
    <property type="protein sequence ID" value="MCU4975968.1"/>
    <property type="molecule type" value="Genomic_DNA"/>
</dbReference>
<evidence type="ECO:0000259" key="2">
    <source>
        <dbReference type="Pfam" id="PF00496"/>
    </source>
</evidence>
<dbReference type="PANTHER" id="PTHR30290:SF64">
    <property type="entry name" value="ABC TRANSPORTER PERIPLASMIC BINDING PROTEIN"/>
    <property type="match status" value="1"/>
</dbReference>
<evidence type="ECO:0000313" key="3">
    <source>
        <dbReference type="EMBL" id="MCU4744360.1"/>
    </source>
</evidence>
<accession>A0AAP2Z3T8</accession>
<evidence type="ECO:0000313" key="4">
    <source>
        <dbReference type="EMBL" id="MCU4975968.1"/>
    </source>
</evidence>
<reference evidence="3 5" key="1">
    <citation type="submission" date="2022-09" db="EMBL/GenBank/DDBJ databases">
        <title>Enrichment on poylsaccharides allowed isolation of novel metabolic and taxonomic groups of Haloarchaea.</title>
        <authorList>
            <person name="Sorokin D.Y."/>
            <person name="Elcheninov A.G."/>
            <person name="Khizhniak T.V."/>
            <person name="Kolganova T.V."/>
            <person name="Kublanov I.V."/>
        </authorList>
    </citation>
    <scope>NUCLEOTIDE SEQUENCE</scope>
    <source>
        <strain evidence="4 5">AArc-m2/3/4</strain>
        <strain evidence="3">AArc-xg1-1</strain>
    </source>
</reference>
<dbReference type="AlphaFoldDB" id="A0AAP2Z3T8"/>
<dbReference type="GO" id="GO:0042884">
    <property type="term" value="P:microcin transport"/>
    <property type="evidence" value="ECO:0007669"/>
    <property type="project" value="TreeGrafter"/>
</dbReference>
<dbReference type="Proteomes" id="UP001321018">
    <property type="component" value="Unassembled WGS sequence"/>
</dbReference>